<dbReference type="Proteomes" id="UP000186922">
    <property type="component" value="Unassembled WGS sequence"/>
</dbReference>
<dbReference type="AlphaFoldDB" id="A0A1D1VFX2"/>
<feature type="region of interest" description="Disordered" evidence="1">
    <location>
        <begin position="1"/>
        <end position="44"/>
    </location>
</feature>
<accession>A0A1D1VFX2</accession>
<feature type="compositionally biased region" description="Polar residues" evidence="1">
    <location>
        <begin position="1"/>
        <end position="18"/>
    </location>
</feature>
<sequence length="311" mass="34469">MVDQRIISQLPTESSDATPWSPAHTDDSGYYSPRGSSSCPPNTRFFPAASDANFGPNTSDEEDDVFTMLTNEEATQSQPELDMDQQLAVVRLSASPLLLDRPRALSFPLDAYTSTGHSLIMRRHLLRRSSASLFWENFRPLEAFQLNQSAGRNSPNGDDIDGEVPDMGPSPPKKIELVRAPEDEPLSDHGASSTASHSPDMFRDEEASWDLPDIVTSGLRPRRKRTLSEADATRMKKLEYRIACRLAQIGDEFDLQMFQTTDAIDGQGSRVLGWIGSSSSAVVTRFWYYITRQGGPPPVGSSRQRSHSMAE</sequence>
<protein>
    <submittedName>
        <fullName evidence="2">Uncharacterized protein</fullName>
    </submittedName>
</protein>
<proteinExistence type="predicted"/>
<keyword evidence="3" id="KW-1185">Reference proteome</keyword>
<evidence type="ECO:0000313" key="2">
    <source>
        <dbReference type="EMBL" id="GAU98962.1"/>
    </source>
</evidence>
<evidence type="ECO:0000256" key="1">
    <source>
        <dbReference type="SAM" id="MobiDB-lite"/>
    </source>
</evidence>
<name>A0A1D1VFX2_RAMVA</name>
<dbReference type="EMBL" id="BDGG01000005">
    <property type="protein sequence ID" value="GAU98962.1"/>
    <property type="molecule type" value="Genomic_DNA"/>
</dbReference>
<reference evidence="2 3" key="1">
    <citation type="journal article" date="2016" name="Nat. Commun.">
        <title>Extremotolerant tardigrade genome and improved radiotolerance of human cultured cells by tardigrade-unique protein.</title>
        <authorList>
            <person name="Hashimoto T."/>
            <person name="Horikawa D.D."/>
            <person name="Saito Y."/>
            <person name="Kuwahara H."/>
            <person name="Kozuka-Hata H."/>
            <person name="Shin-I T."/>
            <person name="Minakuchi Y."/>
            <person name="Ohishi K."/>
            <person name="Motoyama A."/>
            <person name="Aizu T."/>
            <person name="Enomoto A."/>
            <person name="Kondo K."/>
            <person name="Tanaka S."/>
            <person name="Hara Y."/>
            <person name="Koshikawa S."/>
            <person name="Sagara H."/>
            <person name="Miura T."/>
            <person name="Yokobori S."/>
            <person name="Miyagawa K."/>
            <person name="Suzuki Y."/>
            <person name="Kubo T."/>
            <person name="Oyama M."/>
            <person name="Kohara Y."/>
            <person name="Fujiyama A."/>
            <person name="Arakawa K."/>
            <person name="Katayama T."/>
            <person name="Toyoda A."/>
            <person name="Kunieda T."/>
        </authorList>
    </citation>
    <scope>NUCLEOTIDE SEQUENCE [LARGE SCALE GENOMIC DNA]</scope>
    <source>
        <strain evidence="2 3">YOKOZUNA-1</strain>
    </source>
</reference>
<evidence type="ECO:0000313" key="3">
    <source>
        <dbReference type="Proteomes" id="UP000186922"/>
    </source>
</evidence>
<gene>
    <name evidence="2" type="primary">RvY_10031-1</name>
    <name evidence="2" type="synonym">RvY_10031.1</name>
    <name evidence="2" type="ORF">RvY_10031</name>
</gene>
<comment type="caution">
    <text evidence="2">The sequence shown here is derived from an EMBL/GenBank/DDBJ whole genome shotgun (WGS) entry which is preliminary data.</text>
</comment>
<feature type="region of interest" description="Disordered" evidence="1">
    <location>
        <begin position="148"/>
        <end position="175"/>
    </location>
</feature>
<organism evidence="2 3">
    <name type="scientific">Ramazzottius varieornatus</name>
    <name type="common">Water bear</name>
    <name type="synonym">Tardigrade</name>
    <dbReference type="NCBI Taxonomy" id="947166"/>
    <lineage>
        <taxon>Eukaryota</taxon>
        <taxon>Metazoa</taxon>
        <taxon>Ecdysozoa</taxon>
        <taxon>Tardigrada</taxon>
        <taxon>Eutardigrada</taxon>
        <taxon>Parachela</taxon>
        <taxon>Hypsibioidea</taxon>
        <taxon>Ramazzottiidae</taxon>
        <taxon>Ramazzottius</taxon>
    </lineage>
</organism>